<dbReference type="PRINTS" id="PR00069">
    <property type="entry name" value="ALDKETRDTASE"/>
</dbReference>
<keyword evidence="1" id="KW-0560">Oxidoreductase</keyword>
<dbReference type="InterPro" id="IPR020471">
    <property type="entry name" value="AKR"/>
</dbReference>
<dbReference type="InterPro" id="IPR018170">
    <property type="entry name" value="Aldo/ket_reductase_CS"/>
</dbReference>
<evidence type="ECO:0000256" key="2">
    <source>
        <dbReference type="ARBA" id="ARBA00050878"/>
    </source>
</evidence>
<dbReference type="eggNOG" id="KOG1577">
    <property type="taxonomic scope" value="Eukaryota"/>
</dbReference>
<keyword evidence="12" id="KW-1185">Reference proteome</keyword>
<feature type="domain" description="NADP-dependent oxidoreductase" evidence="10">
    <location>
        <begin position="24"/>
        <end position="264"/>
    </location>
</feature>
<feature type="active site" description="Proton donor" evidence="7">
    <location>
        <position position="48"/>
    </location>
</feature>
<dbReference type="HOGENOM" id="CLU_023205_0_1_1"/>
<accession>G3BD38</accession>
<dbReference type="AlphaFoldDB" id="G3BD38"/>
<evidence type="ECO:0000256" key="7">
    <source>
        <dbReference type="PIRSR" id="PIRSR000097-1"/>
    </source>
</evidence>
<dbReference type="PANTHER" id="PTHR43827:SF13">
    <property type="entry name" value="ALDO_KETO REDUCTASE FAMILY PROTEIN"/>
    <property type="match status" value="1"/>
</dbReference>
<dbReference type="EC" id="1.1.1.358" evidence="4"/>
<evidence type="ECO:0000313" key="11">
    <source>
        <dbReference type="EMBL" id="EGV61299.1"/>
    </source>
</evidence>
<dbReference type="FunFam" id="3.20.20.100:FF:000002">
    <property type="entry name" value="2,5-diketo-D-gluconic acid reductase A"/>
    <property type="match status" value="1"/>
</dbReference>
<dbReference type="Gene3D" id="3.20.20.100">
    <property type="entry name" value="NADP-dependent oxidoreductase domain"/>
    <property type="match status" value="1"/>
</dbReference>
<dbReference type="EMBL" id="GL996528">
    <property type="protein sequence ID" value="EGV61299.1"/>
    <property type="molecule type" value="Genomic_DNA"/>
</dbReference>
<dbReference type="Proteomes" id="UP000000707">
    <property type="component" value="Unassembled WGS sequence"/>
</dbReference>
<dbReference type="EMBL" id="GL996528">
    <property type="protein sequence ID" value="EGV61298.1"/>
    <property type="molecule type" value="Genomic_DNA"/>
</dbReference>
<dbReference type="InterPro" id="IPR023210">
    <property type="entry name" value="NADP_OxRdtase_dom"/>
</dbReference>
<organism evidence="12">
    <name type="scientific">Candida tenuis (strain ATCC 10573 / BCRC 21748 / CBS 615 / JCM 9827 / NBRC 10315 / NRRL Y-1498 / VKM Y-70)</name>
    <name type="common">Yeast</name>
    <name type="synonym">Yamadazyma tenuis</name>
    <dbReference type="NCBI Taxonomy" id="590646"/>
    <lineage>
        <taxon>Eukaryota</taxon>
        <taxon>Fungi</taxon>
        <taxon>Dikarya</taxon>
        <taxon>Ascomycota</taxon>
        <taxon>Saccharomycotina</taxon>
        <taxon>Pichiomycetes</taxon>
        <taxon>Debaryomycetaceae</taxon>
        <taxon>Yamadazyma</taxon>
    </lineage>
</organism>
<evidence type="ECO:0000256" key="6">
    <source>
        <dbReference type="ARBA" id="ARBA00081322"/>
    </source>
</evidence>
<dbReference type="Pfam" id="PF00248">
    <property type="entry name" value="Aldo_ket_red"/>
    <property type="match status" value="1"/>
</dbReference>
<comment type="catalytic activity">
    <reaction evidence="3">
        <text>isatin + NADPH + H(+) = 3-hydroxyindolin-2-one + NADP(+)</text>
        <dbReference type="Rhea" id="RHEA:68608"/>
        <dbReference type="ChEBI" id="CHEBI:15378"/>
        <dbReference type="ChEBI" id="CHEBI:27539"/>
        <dbReference type="ChEBI" id="CHEBI:28536"/>
        <dbReference type="ChEBI" id="CHEBI:57783"/>
        <dbReference type="ChEBI" id="CHEBI:58349"/>
    </reaction>
</comment>
<sequence length="286" mass="32041">MTTITLNNGTTIPQLGLGVFLTPQDVAKPTVYSALDIGYRHIDSASKYGNEQQVCEGIAQWLKDNNQSRKSVFYTTKIWNSDHGYQACKKAIEVCLKNASSIGYIDLVLVHSPLSNAEKRHGTWLALQEAVDAGTVKNIGVSNYGVAHLQELLAYSDLKYKPVINQVEIHPWLTREELVQFCRENEIAVEAYSPLARGKNFGDEYIVQLSKKYNVTEAQIMIKWSLAKGYIPLPKTVNQDRLVSNFDVYSFELTKDEIAQLDAKDVYGITGWDPTKFPLDADADAD</sequence>
<comment type="catalytic activity">
    <reaction evidence="2">
        <text>(R)-pantolactone + NADP(+) = 2-dehydropantolactone + NADPH + H(+)</text>
        <dbReference type="Rhea" id="RHEA:18981"/>
        <dbReference type="ChEBI" id="CHEBI:15378"/>
        <dbReference type="ChEBI" id="CHEBI:16719"/>
        <dbReference type="ChEBI" id="CHEBI:18395"/>
        <dbReference type="ChEBI" id="CHEBI:57783"/>
        <dbReference type="ChEBI" id="CHEBI:58349"/>
        <dbReference type="EC" id="1.1.1.358"/>
    </reaction>
</comment>
<gene>
    <name evidence="11" type="ORF">CANTEDRAFT_116956</name>
</gene>
<dbReference type="RefSeq" id="XP_006690513.1">
    <property type="nucleotide sequence ID" value="XM_006690450.1"/>
</dbReference>
<dbReference type="GeneID" id="18248520"/>
<dbReference type="GO" id="GO:0047011">
    <property type="term" value="F:2-dehydropantolactone reductase (A-specific) activity"/>
    <property type="evidence" value="ECO:0007669"/>
    <property type="project" value="UniProtKB-ARBA"/>
</dbReference>
<dbReference type="PROSITE" id="PS00062">
    <property type="entry name" value="ALDOKETO_REDUCTASE_2"/>
    <property type="match status" value="1"/>
</dbReference>
<dbReference type="PANTHER" id="PTHR43827">
    <property type="entry name" value="2,5-DIKETO-D-GLUCONIC ACID REDUCTASE"/>
    <property type="match status" value="1"/>
</dbReference>
<protein>
    <recommendedName>
        <fullName evidence="5">2-dehydropantolactone reductase</fullName>
        <ecNumber evidence="4">1.1.1.358</ecNumber>
    </recommendedName>
    <alternativeName>
        <fullName evidence="5">2-dehydropantolactone reductase</fullName>
    </alternativeName>
    <alternativeName>
        <fullName evidence="6">Ketopantoyl-lactone reductase</fullName>
    </alternativeName>
</protein>
<dbReference type="GO" id="GO:0042180">
    <property type="term" value="P:ketone metabolic process"/>
    <property type="evidence" value="ECO:0007669"/>
    <property type="project" value="UniProtKB-ARBA"/>
</dbReference>
<evidence type="ECO:0000313" key="12">
    <source>
        <dbReference type="Proteomes" id="UP000000707"/>
    </source>
</evidence>
<dbReference type="SUPFAM" id="SSF51430">
    <property type="entry name" value="NAD(P)-linked oxidoreductase"/>
    <property type="match status" value="1"/>
</dbReference>
<evidence type="ECO:0000256" key="5">
    <source>
        <dbReference type="ARBA" id="ARBA00079693"/>
    </source>
</evidence>
<proteinExistence type="predicted"/>
<evidence type="ECO:0000256" key="1">
    <source>
        <dbReference type="ARBA" id="ARBA00023002"/>
    </source>
</evidence>
<feature type="binding site" evidence="8">
    <location>
        <position position="111"/>
    </location>
    <ligand>
        <name>substrate</name>
    </ligand>
</feature>
<dbReference type="OrthoDB" id="416253at2759"/>
<dbReference type="CDD" id="cd19071">
    <property type="entry name" value="AKR_AKR1-5-like"/>
    <property type="match status" value="1"/>
</dbReference>
<reference evidence="11 12" key="1">
    <citation type="journal article" date="2011" name="Proc. Natl. Acad. Sci. U.S.A.">
        <title>Comparative genomics of xylose-fermenting fungi for enhanced biofuel production.</title>
        <authorList>
            <person name="Wohlbach D.J."/>
            <person name="Kuo A."/>
            <person name="Sato T.K."/>
            <person name="Potts K.M."/>
            <person name="Salamov A.A."/>
            <person name="LaButti K.M."/>
            <person name="Sun H."/>
            <person name="Clum A."/>
            <person name="Pangilinan J.L."/>
            <person name="Lindquist E.A."/>
            <person name="Lucas S."/>
            <person name="Lapidus A."/>
            <person name="Jin M."/>
            <person name="Gunawan C."/>
            <person name="Balan V."/>
            <person name="Dale B.E."/>
            <person name="Jeffries T.W."/>
            <person name="Zinkel R."/>
            <person name="Barry K.W."/>
            <person name="Grigoriev I.V."/>
            <person name="Gasch A.P."/>
        </authorList>
    </citation>
    <scope>NUCLEOTIDE SEQUENCE [LARGE SCALE GENOMIC DNA]</scope>
    <source>
        <strain evidence="11">ATCC 10573</strain>
        <strain evidence="12">ATCC 10573 / BCRC 21748 / CBS 615 / JCM 9827 / NBRC 10315 / NRRL Y-1498 / VKM Y-70</strain>
    </source>
</reference>
<dbReference type="InterPro" id="IPR036812">
    <property type="entry name" value="NAD(P)_OxRdtase_dom_sf"/>
</dbReference>
<name>G3BD38_CANTC</name>
<evidence type="ECO:0000256" key="4">
    <source>
        <dbReference type="ARBA" id="ARBA00066965"/>
    </source>
</evidence>
<evidence type="ECO:0000259" key="10">
    <source>
        <dbReference type="Pfam" id="PF00248"/>
    </source>
</evidence>
<evidence type="ECO:0000256" key="8">
    <source>
        <dbReference type="PIRSR" id="PIRSR000097-2"/>
    </source>
</evidence>
<evidence type="ECO:0000256" key="3">
    <source>
        <dbReference type="ARBA" id="ARBA00051098"/>
    </source>
</evidence>
<dbReference type="PIRSF" id="PIRSF000097">
    <property type="entry name" value="AKR"/>
    <property type="match status" value="1"/>
</dbReference>
<evidence type="ECO:0000256" key="9">
    <source>
        <dbReference type="PIRSR" id="PIRSR000097-3"/>
    </source>
</evidence>
<dbReference type="PROSITE" id="PS00063">
    <property type="entry name" value="ALDOKETO_REDUCTASE_3"/>
    <property type="match status" value="1"/>
</dbReference>
<feature type="site" description="Lowers pKa of active site Tyr" evidence="9">
    <location>
        <position position="77"/>
    </location>
</feature>
<dbReference type="KEGG" id="cten:18248520"/>